<reference evidence="3" key="1">
    <citation type="submission" date="2019-06" db="EMBL/GenBank/DDBJ databases">
        <title>Draft genome sequence of the griseofulvin-producing fungus Xylaria cubensis strain G536.</title>
        <authorList>
            <person name="Mead M.E."/>
            <person name="Raja H.A."/>
            <person name="Steenwyk J.L."/>
            <person name="Knowles S.L."/>
            <person name="Oberlies N.H."/>
            <person name="Rokas A."/>
        </authorList>
    </citation>
    <scope>NUCLEOTIDE SEQUENCE [LARGE SCALE GENOMIC DNA]</scope>
    <source>
        <strain evidence="3">G536</strain>
    </source>
</reference>
<dbReference type="InterPro" id="IPR052895">
    <property type="entry name" value="HetReg/Transcr_Mod"/>
</dbReference>
<dbReference type="PANTHER" id="PTHR24148">
    <property type="entry name" value="ANKYRIN REPEAT DOMAIN-CONTAINING PROTEIN 39 HOMOLOG-RELATED"/>
    <property type="match status" value="1"/>
</dbReference>
<organism evidence="2 3">
    <name type="scientific">Xylaria flabelliformis</name>
    <dbReference type="NCBI Taxonomy" id="2512241"/>
    <lineage>
        <taxon>Eukaryota</taxon>
        <taxon>Fungi</taxon>
        <taxon>Dikarya</taxon>
        <taxon>Ascomycota</taxon>
        <taxon>Pezizomycotina</taxon>
        <taxon>Sordariomycetes</taxon>
        <taxon>Xylariomycetidae</taxon>
        <taxon>Xylariales</taxon>
        <taxon>Xylariaceae</taxon>
        <taxon>Xylaria</taxon>
    </lineage>
</organism>
<dbReference type="PANTHER" id="PTHR24148:SF64">
    <property type="entry name" value="HETEROKARYON INCOMPATIBILITY DOMAIN-CONTAINING PROTEIN"/>
    <property type="match status" value="1"/>
</dbReference>
<dbReference type="EMBL" id="VFLP01000098">
    <property type="protein sequence ID" value="TRX88150.1"/>
    <property type="molecule type" value="Genomic_DNA"/>
</dbReference>
<evidence type="ECO:0000259" key="1">
    <source>
        <dbReference type="Pfam" id="PF06985"/>
    </source>
</evidence>
<name>A0A553HJM1_9PEZI</name>
<evidence type="ECO:0000313" key="2">
    <source>
        <dbReference type="EMBL" id="TRX88150.1"/>
    </source>
</evidence>
<dbReference type="Proteomes" id="UP000319160">
    <property type="component" value="Unassembled WGS sequence"/>
</dbReference>
<sequence length="455" mass="51629">MAFPHATAAAAADAGAYLEDEVGSAMLAVFDEAHLSFTIHHVPRSEVGCFTALTYAWGNEEATETISLNNLSFCITPHLRACLSTLGRAVPGRKWDRIWVDAICIDQTNDQERNEQVREMHKIYRGAECVSLWLGSLPDSGHGDFKWEDAAIDLAKASVWSRRWVVQELLLARDIEIYYGRKSIFWDEFTKILGKALLTKPTKYITIYNQRGGGLLDFAMAMMKVMRDRVLGDGFIDAFIWNMPRLITGDVVWDTNIDSTLNAVPLISARNTGSILAKGLSLRKLLTRFHQFECKDSRDRVFALLSLLPEGERIPIAEYFPDYSLNKDQVAIITLAHVQHWCGYGQPVVLDNDKLFNSLGIEKRNRFRFLELGDAFHYYKLLPRSPKDLGRGFKRATAVSIVCFVVAVMVWTSRSMPFPWKVSLVEDLWKVSIAENKTTNGTRQMNSTFQTPMRE</sequence>
<protein>
    <recommendedName>
        <fullName evidence="1">Heterokaryon incompatibility domain-containing protein</fullName>
    </recommendedName>
</protein>
<proteinExistence type="predicted"/>
<accession>A0A553HJM1</accession>
<evidence type="ECO:0000313" key="3">
    <source>
        <dbReference type="Proteomes" id="UP000319160"/>
    </source>
</evidence>
<dbReference type="OrthoDB" id="3557394at2759"/>
<keyword evidence="3" id="KW-1185">Reference proteome</keyword>
<comment type="caution">
    <text evidence="2">The sequence shown here is derived from an EMBL/GenBank/DDBJ whole genome shotgun (WGS) entry which is preliminary data.</text>
</comment>
<dbReference type="Pfam" id="PF06985">
    <property type="entry name" value="HET"/>
    <property type="match status" value="1"/>
</dbReference>
<gene>
    <name evidence="2" type="ORF">FHL15_010948</name>
</gene>
<feature type="domain" description="Heterokaryon incompatibility" evidence="1">
    <location>
        <begin position="50"/>
        <end position="137"/>
    </location>
</feature>
<dbReference type="AlphaFoldDB" id="A0A553HJM1"/>
<dbReference type="InterPro" id="IPR010730">
    <property type="entry name" value="HET"/>
</dbReference>
<dbReference type="STRING" id="2512241.A0A553HJM1"/>